<dbReference type="Gene3D" id="1.10.10.10">
    <property type="entry name" value="Winged helix-like DNA-binding domain superfamily/Winged helix DNA-binding domain"/>
    <property type="match status" value="1"/>
</dbReference>
<dbReference type="GO" id="GO:0003677">
    <property type="term" value="F:DNA binding"/>
    <property type="evidence" value="ECO:0007669"/>
    <property type="project" value="UniProtKB-KW"/>
</dbReference>
<dbReference type="EMBL" id="FOHE01000001">
    <property type="protein sequence ID" value="SES67637.1"/>
    <property type="molecule type" value="Genomic_DNA"/>
</dbReference>
<dbReference type="RefSeq" id="WP_090866215.1">
    <property type="nucleotide sequence ID" value="NZ_FOHE01000001.1"/>
</dbReference>
<evidence type="ECO:0000313" key="5">
    <source>
        <dbReference type="EMBL" id="SES67637.1"/>
    </source>
</evidence>
<dbReference type="OrthoDB" id="2870446at2"/>
<proteinExistence type="predicted"/>
<keyword evidence="6" id="KW-1185">Reference proteome</keyword>
<dbReference type="InterPro" id="IPR000835">
    <property type="entry name" value="HTH_MarR-typ"/>
</dbReference>
<evidence type="ECO:0000259" key="4">
    <source>
        <dbReference type="SMART" id="SM00347"/>
    </source>
</evidence>
<feature type="domain" description="HTH marR-type" evidence="4">
    <location>
        <begin position="31"/>
        <end position="134"/>
    </location>
</feature>
<evidence type="ECO:0000256" key="3">
    <source>
        <dbReference type="ARBA" id="ARBA00023163"/>
    </source>
</evidence>
<dbReference type="Pfam" id="PF01047">
    <property type="entry name" value="MarR"/>
    <property type="match status" value="1"/>
</dbReference>
<dbReference type="PANTHER" id="PTHR42756:SF1">
    <property type="entry name" value="TRANSCRIPTIONAL REPRESSOR OF EMRAB OPERON"/>
    <property type="match status" value="1"/>
</dbReference>
<evidence type="ECO:0000256" key="2">
    <source>
        <dbReference type="ARBA" id="ARBA00023125"/>
    </source>
</evidence>
<dbReference type="SUPFAM" id="SSF46785">
    <property type="entry name" value="Winged helix' DNA-binding domain"/>
    <property type="match status" value="1"/>
</dbReference>
<name>A0A1H9YGD0_9BACI</name>
<dbReference type="Proteomes" id="UP000198618">
    <property type="component" value="Unassembled WGS sequence"/>
</dbReference>
<gene>
    <name evidence="5" type="ORF">SAMN05216389_101367</name>
</gene>
<dbReference type="GO" id="GO:0003700">
    <property type="term" value="F:DNA-binding transcription factor activity"/>
    <property type="evidence" value="ECO:0007669"/>
    <property type="project" value="InterPro"/>
</dbReference>
<sequence length="169" mass="19687">MDIPNEQFANSYLLFCFIRGLNSEIESDIRKELKNTKLTFPSFRILWILYFHSDINMSQLTYLTQTNISNVFRQLEKLNKHDYVVIKNGADHRIKNISLSEQGKQIVTDFMRRNTKDTELQIVQLIESIPKEDLAKFIEVCSILSNKLLGEPFSTFVMKSTNDLLNTST</sequence>
<accession>A0A1H9YGD0</accession>
<dbReference type="InterPro" id="IPR036390">
    <property type="entry name" value="WH_DNA-bd_sf"/>
</dbReference>
<dbReference type="SMART" id="SM00347">
    <property type="entry name" value="HTH_MARR"/>
    <property type="match status" value="1"/>
</dbReference>
<dbReference type="PANTHER" id="PTHR42756">
    <property type="entry name" value="TRANSCRIPTIONAL REGULATOR, MARR"/>
    <property type="match status" value="1"/>
</dbReference>
<keyword evidence="3" id="KW-0804">Transcription</keyword>
<dbReference type="STRING" id="930131.SAMN05216389_101367"/>
<keyword evidence="2 5" id="KW-0238">DNA-binding</keyword>
<reference evidence="5 6" key="1">
    <citation type="submission" date="2016-10" db="EMBL/GenBank/DDBJ databases">
        <authorList>
            <person name="de Groot N.N."/>
        </authorList>
    </citation>
    <scope>NUCLEOTIDE SEQUENCE [LARGE SCALE GENOMIC DNA]</scope>
    <source>
        <strain evidence="5 6">IBRC-M 10780</strain>
    </source>
</reference>
<keyword evidence="1" id="KW-0805">Transcription regulation</keyword>
<dbReference type="InterPro" id="IPR036388">
    <property type="entry name" value="WH-like_DNA-bd_sf"/>
</dbReference>
<evidence type="ECO:0000256" key="1">
    <source>
        <dbReference type="ARBA" id="ARBA00023015"/>
    </source>
</evidence>
<dbReference type="AlphaFoldDB" id="A0A1H9YGD0"/>
<evidence type="ECO:0000313" key="6">
    <source>
        <dbReference type="Proteomes" id="UP000198618"/>
    </source>
</evidence>
<protein>
    <submittedName>
        <fullName evidence="5">DNA-binding transcriptional regulator, MarR family</fullName>
    </submittedName>
</protein>
<organism evidence="5 6">
    <name type="scientific">Oceanobacillus limi</name>
    <dbReference type="NCBI Taxonomy" id="930131"/>
    <lineage>
        <taxon>Bacteria</taxon>
        <taxon>Bacillati</taxon>
        <taxon>Bacillota</taxon>
        <taxon>Bacilli</taxon>
        <taxon>Bacillales</taxon>
        <taxon>Bacillaceae</taxon>
        <taxon>Oceanobacillus</taxon>
    </lineage>
</organism>